<dbReference type="InterPro" id="IPR011990">
    <property type="entry name" value="TPR-like_helical_dom_sf"/>
</dbReference>
<feature type="domain" description="CHAT" evidence="2">
    <location>
        <begin position="934"/>
        <end position="1245"/>
    </location>
</feature>
<dbReference type="InterPro" id="IPR019734">
    <property type="entry name" value="TPR_rpt"/>
</dbReference>
<dbReference type="SMART" id="SM00028">
    <property type="entry name" value="TPR"/>
    <property type="match status" value="5"/>
</dbReference>
<reference evidence="3 4" key="1">
    <citation type="submission" date="2016-11" db="EMBL/GenBank/DDBJ databases">
        <authorList>
            <person name="Jaros S."/>
            <person name="Januszkiewicz K."/>
            <person name="Wedrychowicz H."/>
        </authorList>
    </citation>
    <scope>NUCLEOTIDE SEQUENCE [LARGE SCALE GENOMIC DNA]</scope>
    <source>
        <strain evidence="3 4">DSM 24574</strain>
    </source>
</reference>
<dbReference type="Pfam" id="PF13374">
    <property type="entry name" value="TPR_10"/>
    <property type="match status" value="1"/>
</dbReference>
<dbReference type="Gene3D" id="1.25.40.10">
    <property type="entry name" value="Tetratricopeptide repeat domain"/>
    <property type="match status" value="3"/>
</dbReference>
<protein>
    <submittedName>
        <fullName evidence="3">CHAT domain-containing protein</fullName>
    </submittedName>
</protein>
<dbReference type="AlphaFoldDB" id="A0A1M5JV52"/>
<dbReference type="PANTHER" id="PTHR19959">
    <property type="entry name" value="KINESIN LIGHT CHAIN"/>
    <property type="match status" value="1"/>
</dbReference>
<accession>A0A1M5JV52</accession>
<dbReference type="STRING" id="947013.SAMN04488109_0302"/>
<dbReference type="SUPFAM" id="SSF48452">
    <property type="entry name" value="TPR-like"/>
    <property type="match status" value="2"/>
</dbReference>
<dbReference type="PROSITE" id="PS50005">
    <property type="entry name" value="TPR"/>
    <property type="match status" value="1"/>
</dbReference>
<sequence length="1245" mass="141467">MENFLEAVRLNEKAWNSWSNLGMLYYEQGEREKSLYAFEKFIEFSPDNDATLALKNFAKDELKKNNRSIPATRTVSPKSTRQITLSISKDGKKSLIFLENDTDKDATQIQEMIFEFIEKNSWIDAFLYLRDNPDLLSIVVSTWLEVLYNSESDEERRNVYHENLTLLRKCSESSPVAVFSEAMSIPPMELELVAYGIRHIQPKLMELFSVTTLEEKKEVIRKFPELLRDHATLPLLAYTKAIQQDEGAIQEFDWHIWLIRQLQEHGLDAIVSDDDSGRTLKDANTLLTNALELLDYGVQTDDVNTINKSIQTFESLRNRPGHDQKFHENVDIHIAIGLISKYKIRHIGEDWDKGIQLLLQSLRNVVNGSWDHVLTIVNISTACIYHFEVTSDIADLNNAINILEDALRKLPVDVPHYPKILNNLGSLLFRRGEFLKRISDVDRAIAIYKQALNQKSEDSLSFAQTLNNLAISYLERFEVQRRVSDLNSAQECFTSMKKNDGLSKNDLTNIAIGLGRTFRHQASLLSDPSILDKSIAQYCEALAYTDSSSSSYFLTHNNLNNAYRDAFQLTGNIENLNQAVLSGREATTYVNSRTHYFAMYQENLAKSLTLRYDATDSEADLNEAISLYQSILNKANLSRVNTCTCWANLAIAYQCKYMRSRAVIDLEKSIKASHQAMMEVNPLEQSHDAIQICYNLGNTFFLLNEWEACVNVLDKALYALDTIYAMQVTMNDQESALQQSYRIHKMAAYAMCMIGRENDAVVIAEKWKARILKQSLDLHYSNVYTLLEKGHVSLAEKYRLASESLTQLIGLGNRETGNSHITARIEAARRNLHQIIDTIRSQPGLESFFSDLTIHDIYGIAHDTPLLYTIISEHGGFALIVPQDQHLLITKIFLPDLKSHVIDAKVNDYLNAYQAWQKNTGKQFFRTWLQQLEELTRWVWESLIGAILPLVKNYQKLVVIPSDLLAYIPLHAGWSEAEKGRTYATDLLDWRFAPSAKSLKVSLARKFVSKEDSLMIVENPEPSSAPFLPYASLETFVAKSVYTKPEHLKGQGAQVEDVAECIQNNAVLHFCCHAFTNISEPSESGLVLANDRVLTLSKLSALNLWKVRLVVVSACETGVVGFKLPDEAFSLATGFISIGAAGVVASLWSVSDLSTSIIFIKFYSLWKTENHEPSKALQLSQLWLRDATNEVLAEFFDELKDKVPATEEAAGLLDQKRKEYILKEDQMERPFSHPFYWAGFIFLGS</sequence>
<organism evidence="3 4">
    <name type="scientific">Chryseolinea serpens</name>
    <dbReference type="NCBI Taxonomy" id="947013"/>
    <lineage>
        <taxon>Bacteria</taxon>
        <taxon>Pseudomonadati</taxon>
        <taxon>Bacteroidota</taxon>
        <taxon>Cytophagia</taxon>
        <taxon>Cytophagales</taxon>
        <taxon>Fulvivirgaceae</taxon>
        <taxon>Chryseolinea</taxon>
    </lineage>
</organism>
<keyword evidence="1" id="KW-0802">TPR repeat</keyword>
<dbReference type="PROSITE" id="PS50293">
    <property type="entry name" value="TPR_REGION"/>
    <property type="match status" value="1"/>
</dbReference>
<dbReference type="InterPro" id="IPR024983">
    <property type="entry name" value="CHAT_dom"/>
</dbReference>
<dbReference type="Pfam" id="PF13181">
    <property type="entry name" value="TPR_8"/>
    <property type="match status" value="1"/>
</dbReference>
<evidence type="ECO:0000313" key="4">
    <source>
        <dbReference type="Proteomes" id="UP000184212"/>
    </source>
</evidence>
<feature type="repeat" description="TPR" evidence="1">
    <location>
        <begin position="15"/>
        <end position="48"/>
    </location>
</feature>
<evidence type="ECO:0000256" key="1">
    <source>
        <dbReference type="PROSITE-ProRule" id="PRU00339"/>
    </source>
</evidence>
<name>A0A1M5JV52_9BACT</name>
<dbReference type="Pfam" id="PF12770">
    <property type="entry name" value="CHAT"/>
    <property type="match status" value="1"/>
</dbReference>
<proteinExistence type="predicted"/>
<evidence type="ECO:0000313" key="3">
    <source>
        <dbReference type="EMBL" id="SHG44424.1"/>
    </source>
</evidence>
<dbReference type="PANTHER" id="PTHR19959:SF119">
    <property type="entry name" value="FUNGAL LIPASE-LIKE DOMAIN-CONTAINING PROTEIN"/>
    <property type="match status" value="1"/>
</dbReference>
<gene>
    <name evidence="3" type="ORF">SAMN04488109_0302</name>
</gene>
<keyword evidence="4" id="KW-1185">Reference proteome</keyword>
<dbReference type="Proteomes" id="UP000184212">
    <property type="component" value="Unassembled WGS sequence"/>
</dbReference>
<dbReference type="EMBL" id="FQWQ01000001">
    <property type="protein sequence ID" value="SHG44424.1"/>
    <property type="molecule type" value="Genomic_DNA"/>
</dbReference>
<evidence type="ECO:0000259" key="2">
    <source>
        <dbReference type="Pfam" id="PF12770"/>
    </source>
</evidence>